<name>A0ACB9PBN7_BAUVA</name>
<accession>A0ACB9PBN7</accession>
<proteinExistence type="predicted"/>
<protein>
    <submittedName>
        <fullName evidence="1">Uncharacterized protein</fullName>
    </submittedName>
</protein>
<dbReference type="Proteomes" id="UP000828941">
    <property type="component" value="Chromosome 5"/>
</dbReference>
<organism evidence="1 2">
    <name type="scientific">Bauhinia variegata</name>
    <name type="common">Purple orchid tree</name>
    <name type="synonym">Phanera variegata</name>
    <dbReference type="NCBI Taxonomy" id="167791"/>
    <lineage>
        <taxon>Eukaryota</taxon>
        <taxon>Viridiplantae</taxon>
        <taxon>Streptophyta</taxon>
        <taxon>Embryophyta</taxon>
        <taxon>Tracheophyta</taxon>
        <taxon>Spermatophyta</taxon>
        <taxon>Magnoliopsida</taxon>
        <taxon>eudicotyledons</taxon>
        <taxon>Gunneridae</taxon>
        <taxon>Pentapetalae</taxon>
        <taxon>rosids</taxon>
        <taxon>fabids</taxon>
        <taxon>Fabales</taxon>
        <taxon>Fabaceae</taxon>
        <taxon>Cercidoideae</taxon>
        <taxon>Cercideae</taxon>
        <taxon>Bauhiniinae</taxon>
        <taxon>Bauhinia</taxon>
    </lineage>
</organism>
<evidence type="ECO:0000313" key="2">
    <source>
        <dbReference type="Proteomes" id="UP000828941"/>
    </source>
</evidence>
<sequence>MDSVVAVLVDYLSSSTRRQISYLIFSKKYVADLEVHLKKLHEARERVGFDVEQARRNGEEIEHDVQNWLNSVDETIAKANTFLEDSSHAKTKFCSSPLSRHKLSREARKIRDDAVELLARGQFHRVSYRSHLSIFSVPISDFEEFESRKPILQGIMEAINDPSIQVIGVGGMPGVGKTSLVTRIARQVDEVKLFDEVVMVTVTHIPNMINIQTEIAEMLGLKFDEETVMGRAQRLHLRLCKAERMLIILDDVWKKIDLEIIGIPSRDSHGGVKSVVICRDQNVLLEMGAQKIFSVEPLLEYEAVSLILKVSGITDDIRSRLDNRYKNFVFDVVKKYAGLPLLLAEAAKGLRYKGAQTLEDASKLLERSDVDWYSSIFSTIELSYQHIESDAGRLMFLLCAALGEQLFLDHLLKLCLGLGLGLFKTSPTVEQARDRMVCLIHKLKDRYLLQDDKTGNDPTMNKAIRQVALQIASKEHNMFVLHDGFEDSKWPSDEDLIQNFTAVFLLGNHRGELPERLACPKLKLFHVYDESKTLAIPDNLFERVNGELKVLSLTNMKLAPLPSSICVLTGIHTLCLDNCELDDIALLGELVSLKVLSLAGSNIKQLPCEVRLLVHLRLLDLSNCSELEMIPPNVLLCLKGLEELLFPNSYDQWQYSDESEVERTNASLDELNHLNYLEVLDIHIPDVKVVPGDFIWHKLVRYNIIIGQEQGNWSSKFARKLQLNLSSADMAVCDLVKPMVSNSEELWLKEMKGSKNIHEFNPEGFQELKHLHIPDMAEMEYIVNSKHSNPFPKLELLVLNNLMQLKGIYKYNNLGVIEGGEKEDEVSGVQADNVIEFSELRDLTLQNLPKFIGFMSKEITEEASLNSSILFNEKGVFPNLEKLKLHGLDQLTIICKDHALSLRRLTSLALFKCDNLLYLFSSTAAQALAHLKELIIKECKSVKEIVVAQSGTATNNKIVLPKVNTLTFENLAELYSFCRDGCTVEWPSLKKVTVSKCSKLKQYALGIVHKSNFDVEVKECTWHKERDPRSIIKYLFVLSDPSRTQTILDIESTEMLEIQERLHAPSYYRKLTKLSARNCDETLSGFLSKLPHRSYELEHLEIKQCDLLRQVFNLEKLDADESGNGKYFTLLKTIKLRDLPMLKCIWNKDPTGILGLHSLEEMEIVNCGFLKSIIPTSLAQHLRQLKELKIHSCPTVEGVAMNSEVETGTKNIELPELQTLELVLLPKFKMLCREKCHFQFPSMQSLTIQDCPIMGAFTSGFLCAQTLPVSNVNSNTLLLEVTDACQKMKILKLQGLDNIEYIWQGSFSSKSFSELKEIELNSLAKLKYVIPSHMLPKLKDLEKLTVKNCDSLIEVLHCREPVFPRPSTLVLINLPKLLHIVKLESVGSKIFENLQSLRVKRCDSLQNLVFPSSCLLKLRKLEISECNIMKEIGVTEGGSEIKQKNFFSKLESVILEKLPMLSTFFRETAEFLSIREISIISCPELKTFSSGCYVKENPAPAGDYLFSNKAAYPKVQNLKLQGLDYIGDIWQGSFSPGSFSELKELEVATFGKLKYVISTSMLLMLSSLVRLTIENCDSLTEVFQLNEQFEFVSSMFPKPSTLVLNSLPKLLHIVDSRGSKIFENLQSLQVKRCDSLQNLAFPSSCLQKLRKLEISECKILKEINVTDGGNEIEEKILFSSLESVVLEKLPKLSTFFWETSEFPSMVKISIINCPELKTFPSGCYVKENLAASNGCFMNKDSFVKLQKLHLTNLDYCQKVWDDRMSPESLCELQVLELGQISTLLNIIPSSLLERMQKLEEFSVRECKALELVFEIDEDNCLNEELLPRLKELVLTDLPQMLLWRREPGIPVFRCLISLEFVRCSSLKRLFSISLAKNLEQLELLKLHSCEEMEHVLEGEIGTAQVIEFKKLKQLILKHLPKLRSFCEEHCDFKWPQLEMVRVKHIPEMKRFAKGTQETPKLQEFYISYISNCWQGDLNETVKYLHNNPGGPKYMVAPKKQLKCKLCSSAEREA</sequence>
<gene>
    <name evidence="1" type="ORF">L6164_012993</name>
</gene>
<reference evidence="1 2" key="1">
    <citation type="journal article" date="2022" name="DNA Res.">
        <title>Chromosomal-level genome assembly of the orchid tree Bauhinia variegata (Leguminosae; Cercidoideae) supports the allotetraploid origin hypothesis of Bauhinia.</title>
        <authorList>
            <person name="Zhong Y."/>
            <person name="Chen Y."/>
            <person name="Zheng D."/>
            <person name="Pang J."/>
            <person name="Liu Y."/>
            <person name="Luo S."/>
            <person name="Meng S."/>
            <person name="Qian L."/>
            <person name="Wei D."/>
            <person name="Dai S."/>
            <person name="Zhou R."/>
        </authorList>
    </citation>
    <scope>NUCLEOTIDE SEQUENCE [LARGE SCALE GENOMIC DNA]</scope>
    <source>
        <strain evidence="1">BV-YZ2020</strain>
    </source>
</reference>
<keyword evidence="2" id="KW-1185">Reference proteome</keyword>
<evidence type="ECO:0000313" key="1">
    <source>
        <dbReference type="EMBL" id="KAI4345907.1"/>
    </source>
</evidence>
<dbReference type="EMBL" id="CM039430">
    <property type="protein sequence ID" value="KAI4345907.1"/>
    <property type="molecule type" value="Genomic_DNA"/>
</dbReference>
<comment type="caution">
    <text evidence="1">The sequence shown here is derived from an EMBL/GenBank/DDBJ whole genome shotgun (WGS) entry which is preliminary data.</text>
</comment>